<keyword evidence="6 10" id="KW-0560">Oxidoreductase</keyword>
<keyword evidence="11" id="KW-1185">Reference proteome</keyword>
<evidence type="ECO:0000313" key="10">
    <source>
        <dbReference type="EMBL" id="NGO39907.1"/>
    </source>
</evidence>
<keyword evidence="1" id="KW-0004">4Fe-4S</keyword>
<proteinExistence type="predicted"/>
<keyword evidence="4" id="KW-0479">Metal-binding</keyword>
<keyword evidence="5" id="KW-0671">Queuosine biosynthesis</keyword>
<dbReference type="PANTHER" id="PTHR30002">
    <property type="entry name" value="EPOXYQUEUOSINE REDUCTASE"/>
    <property type="match status" value="1"/>
</dbReference>
<evidence type="ECO:0000256" key="3">
    <source>
        <dbReference type="ARBA" id="ARBA00022694"/>
    </source>
</evidence>
<dbReference type="PROSITE" id="PS51379">
    <property type="entry name" value="4FE4S_FER_2"/>
    <property type="match status" value="1"/>
</dbReference>
<dbReference type="Gene3D" id="3.30.70.20">
    <property type="match status" value="1"/>
</dbReference>
<dbReference type="InterPro" id="IPR004453">
    <property type="entry name" value="QueG"/>
</dbReference>
<evidence type="ECO:0000313" key="11">
    <source>
        <dbReference type="Proteomes" id="UP000477311"/>
    </source>
</evidence>
<dbReference type="InterPro" id="IPR016024">
    <property type="entry name" value="ARM-type_fold"/>
</dbReference>
<protein>
    <submittedName>
        <fullName evidence="10">tRNA epoxyqueuosine(34) reductase QueG</fullName>
        <ecNumber evidence="10">1.17.99.6</ecNumber>
    </submittedName>
</protein>
<evidence type="ECO:0000256" key="2">
    <source>
        <dbReference type="ARBA" id="ARBA00022490"/>
    </source>
</evidence>
<evidence type="ECO:0000259" key="9">
    <source>
        <dbReference type="PROSITE" id="PS51379"/>
    </source>
</evidence>
<accession>A0A6M1RR93</accession>
<evidence type="ECO:0000256" key="1">
    <source>
        <dbReference type="ARBA" id="ARBA00022485"/>
    </source>
</evidence>
<dbReference type="FunFam" id="3.30.70.20:FF:000017">
    <property type="entry name" value="Epoxyqueuosine reductase"/>
    <property type="match status" value="1"/>
</dbReference>
<sequence>MPFDSIPGPGPEPLAQRLRTEVQSGAAVLPVDPEGHAARERIRSRALELGFDECRFTTADPPARGPFLERWLAEGRHGRMQWLARRVERRTDPRKVLPGASTLVMVAVSYGQPEGFEHGAQGSVGVVARYARALDYHDWMGERLRALAAFVEEIGPAGTRTLWYVDTGPILERELAERAGVGFVGKHTNLISRRWGNWLLLGEVLTTWALPPDQPEHNRCGRCTRCMEACPTGAIVAPFQLDARLCISYLTIELRGPIPVELRPAIGNRIFGCDDCLAVCPWNRFAREGRLMRQYGRPELGSMDLTSLLELDEPGFRRLFGQTPIARARYSGFRRNVCVALGNVGGPECRPALERAAQDADPLVAEHARWALARLRERGL</sequence>
<evidence type="ECO:0000256" key="6">
    <source>
        <dbReference type="ARBA" id="ARBA00023002"/>
    </source>
</evidence>
<evidence type="ECO:0000256" key="5">
    <source>
        <dbReference type="ARBA" id="ARBA00022785"/>
    </source>
</evidence>
<feature type="domain" description="4Fe-4S ferredoxin-type" evidence="9">
    <location>
        <begin position="211"/>
        <end position="240"/>
    </location>
</feature>
<evidence type="ECO:0000256" key="8">
    <source>
        <dbReference type="ARBA" id="ARBA00023014"/>
    </source>
</evidence>
<dbReference type="SUPFAM" id="SSF48371">
    <property type="entry name" value="ARM repeat"/>
    <property type="match status" value="1"/>
</dbReference>
<dbReference type="InterPro" id="IPR017896">
    <property type="entry name" value="4Fe4S_Fe-S-bd"/>
</dbReference>
<keyword evidence="2" id="KW-0963">Cytoplasm</keyword>
<dbReference type="GO" id="GO:0008616">
    <property type="term" value="P:tRNA queuosine(34) biosynthetic process"/>
    <property type="evidence" value="ECO:0007669"/>
    <property type="project" value="UniProtKB-KW"/>
</dbReference>
<dbReference type="Pfam" id="PF13484">
    <property type="entry name" value="Fer4_16"/>
    <property type="match status" value="1"/>
</dbReference>
<dbReference type="EC" id="1.17.99.6" evidence="10"/>
<dbReference type="EMBL" id="JAAKYA010000076">
    <property type="protein sequence ID" value="NGO39907.1"/>
    <property type="molecule type" value="Genomic_DNA"/>
</dbReference>
<evidence type="ECO:0000256" key="4">
    <source>
        <dbReference type="ARBA" id="ARBA00022723"/>
    </source>
</evidence>
<dbReference type="GO" id="GO:0052693">
    <property type="term" value="F:epoxyqueuosine reductase activity"/>
    <property type="evidence" value="ECO:0007669"/>
    <property type="project" value="UniProtKB-EC"/>
</dbReference>
<evidence type="ECO:0000256" key="7">
    <source>
        <dbReference type="ARBA" id="ARBA00023004"/>
    </source>
</evidence>
<dbReference type="InterPro" id="IPR017900">
    <property type="entry name" value="4Fe4S_Fe_S_CS"/>
</dbReference>
<name>A0A6M1RR93_9BACT</name>
<reference evidence="10 11" key="1">
    <citation type="submission" date="2020-02" db="EMBL/GenBank/DDBJ databases">
        <title>Draft genome sequence of Limisphaera ngatamarikiensis NGM72.4T, a thermophilic Verrucomicrobia grouped in subdivision 3.</title>
        <authorList>
            <person name="Carere C.R."/>
            <person name="Steen J."/>
            <person name="Hugenholtz P."/>
            <person name="Stott M.B."/>
        </authorList>
    </citation>
    <scope>NUCLEOTIDE SEQUENCE [LARGE SCALE GENOMIC DNA]</scope>
    <source>
        <strain evidence="10 11">NGM72.4</strain>
    </source>
</reference>
<dbReference type="PROSITE" id="PS00198">
    <property type="entry name" value="4FE4S_FER_1"/>
    <property type="match status" value="1"/>
</dbReference>
<keyword evidence="7" id="KW-0408">Iron</keyword>
<dbReference type="InterPro" id="IPR013542">
    <property type="entry name" value="QueG_DUF1730"/>
</dbReference>
<organism evidence="10 11">
    <name type="scientific">Limisphaera ngatamarikiensis</name>
    <dbReference type="NCBI Taxonomy" id="1324935"/>
    <lineage>
        <taxon>Bacteria</taxon>
        <taxon>Pseudomonadati</taxon>
        <taxon>Verrucomicrobiota</taxon>
        <taxon>Verrucomicrobiia</taxon>
        <taxon>Limisphaerales</taxon>
        <taxon>Limisphaeraceae</taxon>
        <taxon>Limisphaera</taxon>
    </lineage>
</organism>
<dbReference type="GO" id="GO:0046872">
    <property type="term" value="F:metal ion binding"/>
    <property type="evidence" value="ECO:0007669"/>
    <property type="project" value="UniProtKB-KW"/>
</dbReference>
<dbReference type="SUPFAM" id="SSF46548">
    <property type="entry name" value="alpha-helical ferredoxin"/>
    <property type="match status" value="1"/>
</dbReference>
<keyword evidence="8" id="KW-0411">Iron-sulfur</keyword>
<dbReference type="Pfam" id="PF08331">
    <property type="entry name" value="QueG_DUF1730"/>
    <property type="match status" value="1"/>
</dbReference>
<dbReference type="RefSeq" id="WP_165108203.1">
    <property type="nucleotide sequence ID" value="NZ_JAAKYA010000076.1"/>
</dbReference>
<keyword evidence="3" id="KW-0819">tRNA processing</keyword>
<dbReference type="Gene3D" id="1.25.10.10">
    <property type="entry name" value="Leucine-rich Repeat Variant"/>
    <property type="match status" value="1"/>
</dbReference>
<comment type="caution">
    <text evidence="10">The sequence shown here is derived from an EMBL/GenBank/DDBJ whole genome shotgun (WGS) entry which is preliminary data.</text>
</comment>
<dbReference type="PANTHER" id="PTHR30002:SF4">
    <property type="entry name" value="EPOXYQUEUOSINE REDUCTASE"/>
    <property type="match status" value="1"/>
</dbReference>
<dbReference type="NCBIfam" id="TIGR00276">
    <property type="entry name" value="tRNA epoxyqueuosine(34) reductase QueG"/>
    <property type="match status" value="1"/>
</dbReference>
<dbReference type="Proteomes" id="UP000477311">
    <property type="component" value="Unassembled WGS sequence"/>
</dbReference>
<dbReference type="InterPro" id="IPR011989">
    <property type="entry name" value="ARM-like"/>
</dbReference>
<dbReference type="GO" id="GO:0051539">
    <property type="term" value="F:4 iron, 4 sulfur cluster binding"/>
    <property type="evidence" value="ECO:0007669"/>
    <property type="project" value="UniProtKB-KW"/>
</dbReference>
<dbReference type="AlphaFoldDB" id="A0A6M1RR93"/>
<gene>
    <name evidence="10" type="primary">queG</name>
    <name evidence="10" type="ORF">G4L39_10955</name>
</gene>